<dbReference type="Pfam" id="PF02771">
    <property type="entry name" value="Acyl-CoA_dh_N"/>
    <property type="match status" value="1"/>
</dbReference>
<dbReference type="InterPro" id="IPR009100">
    <property type="entry name" value="AcylCoA_DH/oxidase_NM_dom_sf"/>
</dbReference>
<feature type="domain" description="Acyl-CoA dehydrogenase/oxidase N-terminal" evidence="2">
    <location>
        <begin position="41"/>
        <end position="97"/>
    </location>
</feature>
<dbReference type="Proteomes" id="UP001229952">
    <property type="component" value="Chromosome"/>
</dbReference>
<evidence type="ECO:0000313" key="4">
    <source>
        <dbReference type="EMBL" id="WLQ39228.1"/>
    </source>
</evidence>
<dbReference type="Gene3D" id="1.20.140.10">
    <property type="entry name" value="Butyryl-CoA Dehydrogenase, subunit A, domain 3"/>
    <property type="match status" value="1"/>
</dbReference>
<dbReference type="RefSeq" id="WP_306085868.1">
    <property type="nucleotide sequence ID" value="NZ_CP120992.1"/>
</dbReference>
<sequence length="401" mass="43371">MTIDIKAESTQEDDEFSRLLADLDDIYPLLQSQAADSERLRRPTPVVQDALRNSGILKLHVPAELGGMEASPLQILHVVEKLSHADASLGWLVRALTSETATAATYLSDEAVAGLFAEGRCPLVAGQSSSFTGRAVRIDGGYKVSGAWQFAPGVSMATHLNLAATVEGTGERVVCLVPRSAVRISDNWDMLGLRATASLDYRADDVLVENAYVFGIGPENAGRGRSAHWPSPALLAGLHQAAWSQGVGRRMLDELGELTRRKDPAEGSPVTSDEFFGEFARHFSHVRGTMALLRDTLRDNESTLATGSRLNDEQETMSRLACSLATRTALEISQLVHRFAGAQVMRDGVLQRFFRDSHAGSQHRGSSHIVTQKCGRMLSGTLPAGSHWGFFDLVVPEPAVA</sequence>
<feature type="domain" description="Acyl-CoA dehydrogenase C-terminal" evidence="3">
    <location>
        <begin position="240"/>
        <end position="365"/>
    </location>
</feature>
<name>A0ABY9HXB9_9ACTN</name>
<accession>A0ABY9HXB9</accession>
<keyword evidence="1" id="KW-0560">Oxidoreductase</keyword>
<evidence type="ECO:0000259" key="3">
    <source>
        <dbReference type="Pfam" id="PF08028"/>
    </source>
</evidence>
<evidence type="ECO:0000256" key="1">
    <source>
        <dbReference type="ARBA" id="ARBA00023002"/>
    </source>
</evidence>
<dbReference type="SUPFAM" id="SSF47203">
    <property type="entry name" value="Acyl-CoA dehydrogenase C-terminal domain-like"/>
    <property type="match status" value="1"/>
</dbReference>
<dbReference type="Gene3D" id="1.10.540.10">
    <property type="entry name" value="Acyl-CoA dehydrogenase/oxidase, N-terminal domain"/>
    <property type="match status" value="1"/>
</dbReference>
<reference evidence="4 5" key="1">
    <citation type="submission" date="2023-03" db="EMBL/GenBank/DDBJ databases">
        <title>Isolation and description of six Streptomyces strains from soil environments, able to metabolize different microbial glucans.</title>
        <authorList>
            <person name="Widen T."/>
            <person name="Larsbrink J."/>
        </authorList>
    </citation>
    <scope>NUCLEOTIDE SEQUENCE [LARGE SCALE GENOMIC DNA]</scope>
    <source>
        <strain evidence="4 5">Mut2</strain>
    </source>
</reference>
<proteinExistence type="predicted"/>
<dbReference type="InterPro" id="IPR013107">
    <property type="entry name" value="Acyl-CoA_DH_C"/>
</dbReference>
<dbReference type="EMBL" id="CP120992">
    <property type="protein sequence ID" value="WLQ39228.1"/>
    <property type="molecule type" value="Genomic_DNA"/>
</dbReference>
<dbReference type="Pfam" id="PF08028">
    <property type="entry name" value="Acyl-CoA_dh_2"/>
    <property type="match status" value="1"/>
</dbReference>
<dbReference type="SUPFAM" id="SSF56645">
    <property type="entry name" value="Acyl-CoA dehydrogenase NM domain-like"/>
    <property type="match status" value="1"/>
</dbReference>
<dbReference type="PANTHER" id="PTHR43884:SF12">
    <property type="entry name" value="ISOVALERYL-COA DEHYDROGENASE, MITOCHONDRIAL-RELATED"/>
    <property type="match status" value="1"/>
</dbReference>
<dbReference type="InterPro" id="IPR046373">
    <property type="entry name" value="Acyl-CoA_Oxase/DH_mid-dom_sf"/>
</dbReference>
<dbReference type="Gene3D" id="2.40.110.10">
    <property type="entry name" value="Butyryl-CoA Dehydrogenase, subunit A, domain 2"/>
    <property type="match status" value="1"/>
</dbReference>
<dbReference type="PANTHER" id="PTHR43884">
    <property type="entry name" value="ACYL-COA DEHYDROGENASE"/>
    <property type="match status" value="1"/>
</dbReference>
<evidence type="ECO:0000313" key="5">
    <source>
        <dbReference type="Proteomes" id="UP001229952"/>
    </source>
</evidence>
<dbReference type="InterPro" id="IPR037069">
    <property type="entry name" value="AcylCoA_DH/ox_N_sf"/>
</dbReference>
<dbReference type="InterPro" id="IPR036250">
    <property type="entry name" value="AcylCo_DH-like_C"/>
</dbReference>
<dbReference type="PIRSF" id="PIRSF016578">
    <property type="entry name" value="HsaA"/>
    <property type="match status" value="1"/>
</dbReference>
<evidence type="ECO:0000259" key="2">
    <source>
        <dbReference type="Pfam" id="PF02771"/>
    </source>
</evidence>
<organism evidence="4 5">
    <name type="scientific">Streptomyces laculatispora</name>
    <dbReference type="NCBI Taxonomy" id="887464"/>
    <lineage>
        <taxon>Bacteria</taxon>
        <taxon>Bacillati</taxon>
        <taxon>Actinomycetota</taxon>
        <taxon>Actinomycetes</taxon>
        <taxon>Kitasatosporales</taxon>
        <taxon>Streptomycetaceae</taxon>
        <taxon>Streptomyces</taxon>
    </lineage>
</organism>
<dbReference type="InterPro" id="IPR013786">
    <property type="entry name" value="AcylCoA_DH/ox_N"/>
</dbReference>
<keyword evidence="5" id="KW-1185">Reference proteome</keyword>
<protein>
    <submittedName>
        <fullName evidence="4">Acyl-CoA dehydrogenase family protein</fullName>
    </submittedName>
</protein>
<gene>
    <name evidence="4" type="ORF">P8A22_03810</name>
</gene>